<dbReference type="EMBL" id="GBXM01008240">
    <property type="protein sequence ID" value="JAI00338.1"/>
    <property type="molecule type" value="Transcribed_RNA"/>
</dbReference>
<evidence type="ECO:0000313" key="1">
    <source>
        <dbReference type="EMBL" id="JAI00338.1"/>
    </source>
</evidence>
<reference evidence="1" key="2">
    <citation type="journal article" date="2015" name="Fish Shellfish Immunol.">
        <title>Early steps in the European eel (Anguilla anguilla)-Vibrio vulnificus interaction in the gills: Role of the RtxA13 toxin.</title>
        <authorList>
            <person name="Callol A."/>
            <person name="Pajuelo D."/>
            <person name="Ebbesson L."/>
            <person name="Teles M."/>
            <person name="MacKenzie S."/>
            <person name="Amaro C."/>
        </authorList>
    </citation>
    <scope>NUCLEOTIDE SEQUENCE</scope>
</reference>
<reference evidence="1" key="1">
    <citation type="submission" date="2014-11" db="EMBL/GenBank/DDBJ databases">
        <authorList>
            <person name="Amaro Gonzalez C."/>
        </authorList>
    </citation>
    <scope>NUCLEOTIDE SEQUENCE</scope>
</reference>
<proteinExistence type="predicted"/>
<organism evidence="1">
    <name type="scientific">Anguilla anguilla</name>
    <name type="common">European freshwater eel</name>
    <name type="synonym">Muraena anguilla</name>
    <dbReference type="NCBI Taxonomy" id="7936"/>
    <lineage>
        <taxon>Eukaryota</taxon>
        <taxon>Metazoa</taxon>
        <taxon>Chordata</taxon>
        <taxon>Craniata</taxon>
        <taxon>Vertebrata</taxon>
        <taxon>Euteleostomi</taxon>
        <taxon>Actinopterygii</taxon>
        <taxon>Neopterygii</taxon>
        <taxon>Teleostei</taxon>
        <taxon>Anguilliformes</taxon>
        <taxon>Anguillidae</taxon>
        <taxon>Anguilla</taxon>
    </lineage>
</organism>
<name>A0A0E9XC74_ANGAN</name>
<protein>
    <submittedName>
        <fullName evidence="1">Uncharacterized protein</fullName>
    </submittedName>
</protein>
<accession>A0A0E9XC74</accession>
<dbReference type="AlphaFoldDB" id="A0A0E9XC74"/>
<sequence>MQILPLPGRSLAVEVPNGTLNHCP</sequence>